<dbReference type="InterPro" id="IPR032790">
    <property type="entry name" value="GDE_C"/>
</dbReference>
<protein>
    <submittedName>
        <fullName evidence="3">Glycogen debranching enzyme family protein</fullName>
    </submittedName>
</protein>
<dbReference type="EMBL" id="JADIMZ010000019">
    <property type="protein sequence ID" value="MBO8431933.1"/>
    <property type="molecule type" value="Genomic_DNA"/>
</dbReference>
<evidence type="ECO:0000313" key="4">
    <source>
        <dbReference type="Proteomes" id="UP000823612"/>
    </source>
</evidence>
<accession>A0A9D9H214</accession>
<dbReference type="Pfam" id="PF12439">
    <property type="entry name" value="GDE_N"/>
    <property type="match status" value="1"/>
</dbReference>
<dbReference type="AlphaFoldDB" id="A0A9D9H214"/>
<dbReference type="GO" id="GO:0004135">
    <property type="term" value="F:amylo-alpha-1,6-glucosidase activity"/>
    <property type="evidence" value="ECO:0007669"/>
    <property type="project" value="InterPro"/>
</dbReference>
<dbReference type="InterPro" id="IPR012341">
    <property type="entry name" value="6hp_glycosidase-like_sf"/>
</dbReference>
<organism evidence="3 4">
    <name type="scientific">Candidatus Pullibacteroides excrementavium</name>
    <dbReference type="NCBI Taxonomy" id="2840905"/>
    <lineage>
        <taxon>Bacteria</taxon>
        <taxon>Pseudomonadati</taxon>
        <taxon>Bacteroidota</taxon>
        <taxon>Bacteroidia</taxon>
        <taxon>Bacteroidales</taxon>
        <taxon>Candidatus Pullibacteroides</taxon>
    </lineage>
</organism>
<dbReference type="GO" id="GO:0005980">
    <property type="term" value="P:glycogen catabolic process"/>
    <property type="evidence" value="ECO:0007669"/>
    <property type="project" value="InterPro"/>
</dbReference>
<name>A0A9D9H214_9BACT</name>
<dbReference type="PANTHER" id="PTHR10569:SF2">
    <property type="entry name" value="GLYCOGEN DEBRANCHING ENZYME"/>
    <property type="match status" value="1"/>
</dbReference>
<gene>
    <name evidence="3" type="ORF">IAB08_01385</name>
</gene>
<reference evidence="3" key="2">
    <citation type="journal article" date="2021" name="PeerJ">
        <title>Extensive microbial diversity within the chicken gut microbiome revealed by metagenomics and culture.</title>
        <authorList>
            <person name="Gilroy R."/>
            <person name="Ravi A."/>
            <person name="Getino M."/>
            <person name="Pursley I."/>
            <person name="Horton D.L."/>
            <person name="Alikhan N.F."/>
            <person name="Baker D."/>
            <person name="Gharbi K."/>
            <person name="Hall N."/>
            <person name="Watson M."/>
            <person name="Adriaenssens E.M."/>
            <person name="Foster-Nyarko E."/>
            <person name="Jarju S."/>
            <person name="Secka A."/>
            <person name="Antonio M."/>
            <person name="Oren A."/>
            <person name="Chaudhuri R.R."/>
            <person name="La Ragione R."/>
            <person name="Hildebrand F."/>
            <person name="Pallen M.J."/>
        </authorList>
    </citation>
    <scope>NUCLEOTIDE SEQUENCE</scope>
    <source>
        <strain evidence="3">2889</strain>
    </source>
</reference>
<dbReference type="Gene3D" id="1.50.10.10">
    <property type="match status" value="1"/>
</dbReference>
<dbReference type="GO" id="GO:0004134">
    <property type="term" value="F:4-alpha-glucanotransferase activity"/>
    <property type="evidence" value="ECO:0007669"/>
    <property type="project" value="InterPro"/>
</dbReference>
<evidence type="ECO:0000259" key="1">
    <source>
        <dbReference type="Pfam" id="PF06202"/>
    </source>
</evidence>
<evidence type="ECO:0000313" key="3">
    <source>
        <dbReference type="EMBL" id="MBO8431933.1"/>
    </source>
</evidence>
<reference evidence="3" key="1">
    <citation type="submission" date="2020-10" db="EMBL/GenBank/DDBJ databases">
        <authorList>
            <person name="Gilroy R."/>
        </authorList>
    </citation>
    <scope>NUCLEOTIDE SEQUENCE</scope>
    <source>
        <strain evidence="3">2889</strain>
    </source>
</reference>
<comment type="caution">
    <text evidence="3">The sequence shown here is derived from an EMBL/GenBank/DDBJ whole genome shotgun (WGS) entry which is preliminary data.</text>
</comment>
<feature type="domain" description="Glycogen debranching enzyme bacterial and archaeal type N-terminal" evidence="2">
    <location>
        <begin position="1"/>
        <end position="208"/>
    </location>
</feature>
<evidence type="ECO:0000259" key="2">
    <source>
        <dbReference type="Pfam" id="PF12439"/>
    </source>
</evidence>
<feature type="domain" description="Glycogen debranching enzyme C-terminal" evidence="1">
    <location>
        <begin position="250"/>
        <end position="610"/>
    </location>
</feature>
<dbReference type="SUPFAM" id="SSF48208">
    <property type="entry name" value="Six-hairpin glycosidases"/>
    <property type="match status" value="1"/>
</dbReference>
<dbReference type="InterPro" id="IPR010401">
    <property type="entry name" value="AGL/Gdb1"/>
</dbReference>
<dbReference type="InterPro" id="IPR008928">
    <property type="entry name" value="6-hairpin_glycosidase_sf"/>
</dbReference>
<proteinExistence type="predicted"/>
<dbReference type="PANTHER" id="PTHR10569">
    <property type="entry name" value="GLYCOGEN DEBRANCHING ENZYME"/>
    <property type="match status" value="1"/>
</dbReference>
<dbReference type="InterPro" id="IPR024742">
    <property type="entry name" value="Glycogen_debranch_N"/>
</dbReference>
<dbReference type="Pfam" id="PF06202">
    <property type="entry name" value="GDE_C"/>
    <property type="match status" value="1"/>
</dbReference>
<sequence>MSTIVGCNSRKYHGLFVCRQPKLSQDNFVLLSSLEETIIQRESEFHLGVKQYGGNVIEPKGHKYLEHFEYITHPVWTYHVGGVVFRKELLMHSSENRLILKYTLIDAHSDTYLAIKPFLAFRDAHALTYRNEDACTEMQYVPNGIKSRLYPVFSDLYMQFSCEPGFIAKPDWYRNVEYACEIDRGYPGHEDLFTPGNFLFGLHVGQPVYLAVGLHEVESPERIEDMFVEACKELKPLDNLDHCLEAAARTFFVRQEKRLQVVAGYPWFGPWGRDTFISLPGLALCTGHEDEYIEVLRGMVKDQVGAMFPNVGYGEQSAYNSVDAPLWFVWDVQQYALHQGSTREIWEEFGPAVKQVIEEYAKGGDFGIGMTPEGLIYAGKPGYALTWMDAVVDGKPVTQRDGIPVEINALWYNAVMFALEAEQASGKEADKDFIQGWKPLMDKFPDVFKNCFWDKGKGYLADTVKDDIRDWSIRPNQILAVSLPYSPVSEKVGQLVLETVKGCLLTPRGLRTLAPSDPRYKGVYKGNQAERDWAYHQGTVWTWLLGHFVQACFKIYGDSMKGFVEKLYRGFEPALEEACIGSIAEIYDGDPPYSAKGAISQAWSVAELLRIRSFLRYGHKAEAKEGGRRR</sequence>
<dbReference type="Proteomes" id="UP000823612">
    <property type="component" value="Unassembled WGS sequence"/>
</dbReference>